<keyword evidence="3" id="KW-1185">Reference proteome</keyword>
<organism evidence="2 3">
    <name type="scientific">Cryptotermes secundus</name>
    <dbReference type="NCBI Taxonomy" id="105785"/>
    <lineage>
        <taxon>Eukaryota</taxon>
        <taxon>Metazoa</taxon>
        <taxon>Ecdysozoa</taxon>
        <taxon>Arthropoda</taxon>
        <taxon>Hexapoda</taxon>
        <taxon>Insecta</taxon>
        <taxon>Pterygota</taxon>
        <taxon>Neoptera</taxon>
        <taxon>Polyneoptera</taxon>
        <taxon>Dictyoptera</taxon>
        <taxon>Blattodea</taxon>
        <taxon>Blattoidea</taxon>
        <taxon>Termitoidae</taxon>
        <taxon>Kalotermitidae</taxon>
        <taxon>Cryptotermitinae</taxon>
        <taxon>Cryptotermes</taxon>
    </lineage>
</organism>
<name>A0A2J7Q3D4_9NEOP</name>
<dbReference type="PROSITE" id="PS50878">
    <property type="entry name" value="RT_POL"/>
    <property type="match status" value="1"/>
</dbReference>
<dbReference type="GO" id="GO:0071897">
    <property type="term" value="P:DNA biosynthetic process"/>
    <property type="evidence" value="ECO:0007669"/>
    <property type="project" value="UniProtKB-ARBA"/>
</dbReference>
<evidence type="ECO:0000259" key="1">
    <source>
        <dbReference type="PROSITE" id="PS50878"/>
    </source>
</evidence>
<sequence>MNFSNTNSYEIKKIILSMKPKNSHGYDEISLKIMKSSAPYILSPLTYLCNKILLTGIFPDRLKFSEVKPLYKKGDKTEISNYRPISLLPTFSKIIEKIIYRRIYSHLNRNNILAKEQFGFRKESSTEMATYNLLDNILTSLDKKEYVGGLFCDLQKAFDCVNHNVLLEKLKFYGISGSAIKLMKSYLENRYQRTIINDNNLNKVSSKWMMVKHGVPQGSVLGPLLFLIYINDFPSSLRKLAQPVLFADDTSIIVSNLNPEKFRSNVTLIFNEAMIWFKKNFLTLNCDKTQFLQFFLKKHREIEIQSTITNTLITNINCSKFLGINIDSSLSWKNHLTLLSVRLSKACFAIRAIKPFMSLDTIKTIYHSYVHSILKYGIIFWGNAPFSKNIFKIQKRIIRIMSGSGKYDSCRELFKKLQILPLQSEYIFSLLLFVIKNKNYFKFNTEIHNINTRYNYNLHLPFTNLSIAQKGVLFSGSKLYNKLPLNIKSSSGEIKKFKFLLRRYLTEHAFYSIDEFYQTTSR</sequence>
<accession>A0A2J7Q3D4</accession>
<dbReference type="Pfam" id="PF00078">
    <property type="entry name" value="RVT_1"/>
    <property type="match status" value="1"/>
</dbReference>
<dbReference type="EMBL" id="NEVH01019068">
    <property type="protein sequence ID" value="PNF23079.1"/>
    <property type="molecule type" value="Genomic_DNA"/>
</dbReference>
<dbReference type="AlphaFoldDB" id="A0A2J7Q3D4"/>
<dbReference type="InterPro" id="IPR043502">
    <property type="entry name" value="DNA/RNA_pol_sf"/>
</dbReference>
<dbReference type="Proteomes" id="UP000235965">
    <property type="component" value="Unassembled WGS sequence"/>
</dbReference>
<dbReference type="SUPFAM" id="SSF56672">
    <property type="entry name" value="DNA/RNA polymerases"/>
    <property type="match status" value="1"/>
</dbReference>
<feature type="domain" description="Reverse transcriptase" evidence="1">
    <location>
        <begin position="51"/>
        <end position="326"/>
    </location>
</feature>
<evidence type="ECO:0000313" key="3">
    <source>
        <dbReference type="Proteomes" id="UP000235965"/>
    </source>
</evidence>
<dbReference type="PANTHER" id="PTHR33332">
    <property type="entry name" value="REVERSE TRANSCRIPTASE DOMAIN-CONTAINING PROTEIN"/>
    <property type="match status" value="1"/>
</dbReference>
<dbReference type="CDD" id="cd01650">
    <property type="entry name" value="RT_nLTR_like"/>
    <property type="match status" value="1"/>
</dbReference>
<dbReference type="STRING" id="105785.A0A2J7Q3D4"/>
<reference evidence="2 3" key="1">
    <citation type="submission" date="2017-12" db="EMBL/GenBank/DDBJ databases">
        <title>Hemimetabolous genomes reveal molecular basis of termite eusociality.</title>
        <authorList>
            <person name="Harrison M.C."/>
            <person name="Jongepier E."/>
            <person name="Robertson H.M."/>
            <person name="Arning N."/>
            <person name="Bitard-Feildel T."/>
            <person name="Chao H."/>
            <person name="Childers C.P."/>
            <person name="Dinh H."/>
            <person name="Doddapaneni H."/>
            <person name="Dugan S."/>
            <person name="Gowin J."/>
            <person name="Greiner C."/>
            <person name="Han Y."/>
            <person name="Hu H."/>
            <person name="Hughes D.S.T."/>
            <person name="Huylmans A.-K."/>
            <person name="Kemena C."/>
            <person name="Kremer L.P.M."/>
            <person name="Lee S.L."/>
            <person name="Lopez-Ezquerra A."/>
            <person name="Mallet L."/>
            <person name="Monroy-Kuhn J.M."/>
            <person name="Moser A."/>
            <person name="Murali S.C."/>
            <person name="Muzny D.M."/>
            <person name="Otani S."/>
            <person name="Piulachs M.-D."/>
            <person name="Poelchau M."/>
            <person name="Qu J."/>
            <person name="Schaub F."/>
            <person name="Wada-Katsumata A."/>
            <person name="Worley K.C."/>
            <person name="Xie Q."/>
            <person name="Ylla G."/>
            <person name="Poulsen M."/>
            <person name="Gibbs R.A."/>
            <person name="Schal C."/>
            <person name="Richards S."/>
            <person name="Belles X."/>
            <person name="Korb J."/>
            <person name="Bornberg-Bauer E."/>
        </authorList>
    </citation>
    <scope>NUCLEOTIDE SEQUENCE [LARGE SCALE GENOMIC DNA]</scope>
    <source>
        <tissue evidence="2">Whole body</tissue>
    </source>
</reference>
<dbReference type="InterPro" id="IPR000477">
    <property type="entry name" value="RT_dom"/>
</dbReference>
<gene>
    <name evidence="2" type="ORF">B7P43_G09129</name>
</gene>
<evidence type="ECO:0000313" key="2">
    <source>
        <dbReference type="EMBL" id="PNF23079.1"/>
    </source>
</evidence>
<proteinExistence type="predicted"/>
<protein>
    <recommendedName>
        <fullName evidence="1">Reverse transcriptase domain-containing protein</fullName>
    </recommendedName>
</protein>
<dbReference type="InParanoid" id="A0A2J7Q3D4"/>
<comment type="caution">
    <text evidence="2">The sequence shown here is derived from an EMBL/GenBank/DDBJ whole genome shotgun (WGS) entry which is preliminary data.</text>
</comment>